<dbReference type="OrthoDB" id="5338490at2"/>
<keyword evidence="1" id="KW-1133">Transmembrane helix</keyword>
<dbReference type="InterPro" id="IPR051624">
    <property type="entry name" value="RMD1/Sad1-interacting"/>
</dbReference>
<evidence type="ECO:0000256" key="1">
    <source>
        <dbReference type="SAM" id="Phobius"/>
    </source>
</evidence>
<keyword evidence="1" id="KW-0812">Transmembrane</keyword>
<evidence type="ECO:0000313" key="4">
    <source>
        <dbReference type="Proteomes" id="UP000000272"/>
    </source>
</evidence>
<feature type="transmembrane region" description="Helical" evidence="1">
    <location>
        <begin position="253"/>
        <end position="274"/>
    </location>
</feature>
<dbReference type="RefSeq" id="WP_013275632.1">
    <property type="nucleotide sequence ID" value="NC_014377.1"/>
</dbReference>
<dbReference type="AlphaFoldDB" id="D9S2G2"/>
<accession>D9S2G2</accession>
<dbReference type="PANTHER" id="PTHR16255:SF1">
    <property type="entry name" value="REQUIRED FOR MEIOTIC NUCLEAR DIVISION PROTEIN 1 HOMOLOG"/>
    <property type="match status" value="1"/>
</dbReference>
<dbReference type="eggNOG" id="COG1723">
    <property type="taxonomic scope" value="Bacteria"/>
</dbReference>
<keyword evidence="4" id="KW-1185">Reference proteome</keyword>
<feature type="domain" description="DUF155" evidence="2">
    <location>
        <begin position="56"/>
        <end position="224"/>
    </location>
</feature>
<sequence length="276" mass="32050">MRSIKLQAASLCNEININRLSLRFGIEKKYQWDEPLVLSEEQLKGIIRMPEGKSAYIFSFGSMVFLNFEHHEIMDLLDYLKKTEKNILPVTSLDYTDDYTVMINPGKELAVSHEYTIIPEIREMYLEIIATVLAKSVALARIEDEIDNLMDAIEDIINYLEAGRLNISDEKLARMSGKILGFKYNTLSYIMLLDKPEITWINEESENLYIQLEEQFELGDRYEKIRHKTETLLDITEVFTGLAHAKRGTRLEWMIIILIAFEILLSIIMSALGIHY</sequence>
<dbReference type="PANTHER" id="PTHR16255">
    <property type="entry name" value="REQUIRED FOR MEIOTIC NUCLEAR DIVISION PROTEIN 1 HOMOLOG"/>
    <property type="match status" value="1"/>
</dbReference>
<evidence type="ECO:0000259" key="2">
    <source>
        <dbReference type="Pfam" id="PF02582"/>
    </source>
</evidence>
<dbReference type="STRING" id="555079.Toce_0826"/>
<proteinExistence type="predicted"/>
<evidence type="ECO:0000313" key="3">
    <source>
        <dbReference type="EMBL" id="ADL07589.1"/>
    </source>
</evidence>
<organism evidence="3 4">
    <name type="scientific">Thermosediminibacter oceani (strain ATCC BAA-1034 / DSM 16646 / JW/IW-1228P)</name>
    <dbReference type="NCBI Taxonomy" id="555079"/>
    <lineage>
        <taxon>Bacteria</taxon>
        <taxon>Bacillati</taxon>
        <taxon>Bacillota</taxon>
        <taxon>Clostridia</taxon>
        <taxon>Thermosediminibacterales</taxon>
        <taxon>Thermosediminibacteraceae</taxon>
        <taxon>Thermosediminibacter</taxon>
    </lineage>
</organism>
<gene>
    <name evidence="3" type="ordered locus">Toce_0826</name>
</gene>
<dbReference type="KEGG" id="toc:Toce_0826"/>
<dbReference type="InterPro" id="IPR003734">
    <property type="entry name" value="DUF155"/>
</dbReference>
<reference evidence="3 4" key="1">
    <citation type="journal article" date="2010" name="Stand. Genomic Sci.">
        <title>Complete genome sequence of Thermosediminibacter oceani type strain (JW/IW-1228P).</title>
        <authorList>
            <person name="Pitluck S."/>
            <person name="Yasawong M."/>
            <person name="Munk C."/>
            <person name="Nolan M."/>
            <person name="Lapidus A."/>
            <person name="Lucas S."/>
            <person name="Glavina Del Rio T."/>
            <person name="Tice H."/>
            <person name="Cheng J.F."/>
            <person name="Bruce D."/>
            <person name="Detter C."/>
            <person name="Tapia R."/>
            <person name="Han C."/>
            <person name="Goodwin L."/>
            <person name="Liolios K."/>
            <person name="Ivanova N."/>
            <person name="Mavromatis K."/>
            <person name="Mikhailova N."/>
            <person name="Pati A."/>
            <person name="Chen A."/>
            <person name="Palaniappan K."/>
            <person name="Land M."/>
            <person name="Hauser L."/>
            <person name="Chang Y.J."/>
            <person name="Jeffries C.D."/>
            <person name="Rohde M."/>
            <person name="Spring S."/>
            <person name="Sikorski J."/>
            <person name="Goker M."/>
            <person name="Woyke T."/>
            <person name="Bristow J."/>
            <person name="Eisen J.A."/>
            <person name="Markowitz V."/>
            <person name="Hugenholtz P."/>
            <person name="Kyrpides N.C."/>
            <person name="Klenk H.P."/>
        </authorList>
    </citation>
    <scope>NUCLEOTIDE SEQUENCE [LARGE SCALE GENOMIC DNA]</scope>
    <source>
        <strain evidence="4">ATCC BAA-1034 / DSM 16646 / JW/IW-1228P</strain>
    </source>
</reference>
<dbReference type="Pfam" id="PF02582">
    <property type="entry name" value="DUF155"/>
    <property type="match status" value="1"/>
</dbReference>
<keyword evidence="1" id="KW-0472">Membrane</keyword>
<dbReference type="HOGENOM" id="CLU_011220_2_1_9"/>
<dbReference type="EMBL" id="CP002131">
    <property type="protein sequence ID" value="ADL07589.1"/>
    <property type="molecule type" value="Genomic_DNA"/>
</dbReference>
<protein>
    <recommendedName>
        <fullName evidence="2">DUF155 domain-containing protein</fullName>
    </recommendedName>
</protein>
<name>D9S2G2_THEOJ</name>
<dbReference type="Proteomes" id="UP000000272">
    <property type="component" value="Chromosome"/>
</dbReference>